<accession>A0A6I9TGV5</accession>
<dbReference type="KEGG" id="sind:105164962"/>
<dbReference type="InParanoid" id="A0A6I9TGV5"/>
<dbReference type="AlphaFoldDB" id="A0A6I9TGV5"/>
<gene>
    <name evidence="2" type="primary">LOC105164962</name>
</gene>
<dbReference type="Proteomes" id="UP000504604">
    <property type="component" value="Linkage group LG1"/>
</dbReference>
<dbReference type="GeneID" id="105164962"/>
<reference evidence="1" key="1">
    <citation type="submission" date="2024-10" db="UniProtKB">
        <authorList>
            <consortium name="RefSeq"/>
        </authorList>
    </citation>
    <scope>NUCLEOTIDE SEQUENCE [LARGE SCALE GENOMIC DNA]</scope>
    <source>
        <strain evidence="1">cv. Zhongzhi No. 13</strain>
    </source>
</reference>
<organism evidence="1 2">
    <name type="scientific">Sesamum indicum</name>
    <name type="common">Oriental sesame</name>
    <name type="synonym">Sesamum orientale</name>
    <dbReference type="NCBI Taxonomy" id="4182"/>
    <lineage>
        <taxon>Eukaryota</taxon>
        <taxon>Viridiplantae</taxon>
        <taxon>Streptophyta</taxon>
        <taxon>Embryophyta</taxon>
        <taxon>Tracheophyta</taxon>
        <taxon>Spermatophyta</taxon>
        <taxon>Magnoliopsida</taxon>
        <taxon>eudicotyledons</taxon>
        <taxon>Gunneridae</taxon>
        <taxon>Pentapetalae</taxon>
        <taxon>asterids</taxon>
        <taxon>lamiids</taxon>
        <taxon>Lamiales</taxon>
        <taxon>Pedaliaceae</taxon>
        <taxon>Sesamum</taxon>
    </lineage>
</organism>
<evidence type="ECO:0000313" key="1">
    <source>
        <dbReference type="Proteomes" id="UP000504604"/>
    </source>
</evidence>
<proteinExistence type="predicted"/>
<name>A0A6I9TGV5_SESIN</name>
<evidence type="ECO:0000313" key="2">
    <source>
        <dbReference type="RefSeq" id="XP_011082120.1"/>
    </source>
</evidence>
<dbReference type="RefSeq" id="XP_011082120.1">
    <property type="nucleotide sequence ID" value="XM_011083818.2"/>
</dbReference>
<reference evidence="2" key="2">
    <citation type="submission" date="2025-08" db="UniProtKB">
        <authorList>
            <consortium name="RefSeq"/>
        </authorList>
    </citation>
    <scope>IDENTIFICATION</scope>
</reference>
<sequence>MRKRSRAGSVQSHMSTLGLLDGGCINGAGFLADLTDRDLSRDLRSFAVVAQRTTKIKHLSPFVHKKINILRKASKPWFKRRKTLFEYFGWNDWGSYCIISESLLSVTTQTSKPRQVL</sequence>
<protein>
    <submittedName>
        <fullName evidence="2">Uncharacterized protein LOC105164962 isoform X1</fullName>
    </submittedName>
</protein>
<keyword evidence="1" id="KW-1185">Reference proteome</keyword>